<evidence type="ECO:0000313" key="7">
    <source>
        <dbReference type="Proteomes" id="UP000032141"/>
    </source>
</evidence>
<sequence>MRNTTQASPAMSSPTTFVILFLFSFLTSFRASAQDPTYVYHSVQTQRLSPETALTSPISEPFSLFPQRLLLYRISATSGRAPDRVTGLFLCCGDIKQEDCRSCVCRKCNLISVSERGRDDSLLGRVYAKIEFKDLVLSAMNQTATMASNSSQKFDARKAYFNAFQDLYALVQCTPDLTSQECFHCLNWTINRLPIHRVAGRIFVPSCNSRFELYSFYNESAVPTSQQQLDSAPPPPPQISIPSPLPGGGGNSTVVIIAVVVPISVIFLLLVAVYTFRAKREKTVYETEPLAGKDGEDITTAGSLQFDFKAIKAATDKFSEGNKLGQGGFGQVYKAKCLLSSDFSSALSFPPCYTRKHIKTQTMRSHIMNFGNNILVMCDAYMPAGNPIPTNKRHNAAKIFSSSKVASEEPWYGIEQEYTLMQKGVNWKLIIGSSIR</sequence>
<keyword evidence="3" id="KW-0812">Transmembrane</keyword>
<dbReference type="HOGENOM" id="CLU_629082_0_0_1"/>
<dbReference type="InterPro" id="IPR002902">
    <property type="entry name" value="GNK2"/>
</dbReference>
<keyword evidence="1 4" id="KW-0732">Signal</keyword>
<dbReference type="CDD" id="cd23509">
    <property type="entry name" value="Gnk2-like"/>
    <property type="match status" value="1"/>
</dbReference>
<evidence type="ECO:0000259" key="5">
    <source>
        <dbReference type="PROSITE" id="PS51473"/>
    </source>
</evidence>
<feature type="transmembrane region" description="Helical" evidence="3">
    <location>
        <begin position="254"/>
        <end position="276"/>
    </location>
</feature>
<reference evidence="6" key="2">
    <citation type="submission" date="2015-03" db="UniProtKB">
        <authorList>
            <consortium name="EnsemblPlants"/>
        </authorList>
    </citation>
    <scope>IDENTIFICATION</scope>
</reference>
<dbReference type="AlphaFoldDB" id="A0A0D3A5H1"/>
<keyword evidence="3" id="KW-1133">Transmembrane helix</keyword>
<protein>
    <recommendedName>
        <fullName evidence="5">Gnk2-homologous domain-containing protein</fullName>
    </recommendedName>
</protein>
<evidence type="ECO:0000256" key="2">
    <source>
        <dbReference type="ARBA" id="ARBA00022737"/>
    </source>
</evidence>
<dbReference type="eggNOG" id="KOG0683">
    <property type="taxonomic scope" value="Eukaryota"/>
</dbReference>
<evidence type="ECO:0000256" key="3">
    <source>
        <dbReference type="SAM" id="Phobius"/>
    </source>
</evidence>
<dbReference type="Pfam" id="PF01657">
    <property type="entry name" value="Stress-antifung"/>
    <property type="match status" value="1"/>
</dbReference>
<reference evidence="6 7" key="1">
    <citation type="journal article" date="2014" name="Genome Biol.">
        <title>Transcriptome and methylome profiling reveals relics of genome dominance in the mesopolyploid Brassica oleracea.</title>
        <authorList>
            <person name="Parkin I.A."/>
            <person name="Koh C."/>
            <person name="Tang H."/>
            <person name="Robinson S.J."/>
            <person name="Kagale S."/>
            <person name="Clarke W.E."/>
            <person name="Town C.D."/>
            <person name="Nixon J."/>
            <person name="Krishnakumar V."/>
            <person name="Bidwell S.L."/>
            <person name="Denoeud F."/>
            <person name="Belcram H."/>
            <person name="Links M.G."/>
            <person name="Just J."/>
            <person name="Clarke C."/>
            <person name="Bender T."/>
            <person name="Huebert T."/>
            <person name="Mason A.S."/>
            <person name="Pires J.C."/>
            <person name="Barker G."/>
            <person name="Moore J."/>
            <person name="Walley P.G."/>
            <person name="Manoli S."/>
            <person name="Batley J."/>
            <person name="Edwards D."/>
            <person name="Nelson M.N."/>
            <person name="Wang X."/>
            <person name="Paterson A.H."/>
            <person name="King G."/>
            <person name="Bancroft I."/>
            <person name="Chalhoub B."/>
            <person name="Sharpe A.G."/>
        </authorList>
    </citation>
    <scope>NUCLEOTIDE SEQUENCE</scope>
    <source>
        <strain evidence="6 7">cv. TO1000</strain>
    </source>
</reference>
<dbReference type="Gene3D" id="3.30.430.20">
    <property type="entry name" value="Gnk2 domain, C-X8-C-X2-C motif"/>
    <property type="match status" value="1"/>
</dbReference>
<proteinExistence type="predicted"/>
<evidence type="ECO:0000256" key="4">
    <source>
        <dbReference type="SAM" id="SignalP"/>
    </source>
</evidence>
<name>A0A0D3A5H1_BRAOL</name>
<dbReference type="EnsemblPlants" id="Bo1g034320.1">
    <property type="protein sequence ID" value="Bo1g034320.1"/>
    <property type="gene ID" value="Bo1g034320"/>
</dbReference>
<keyword evidence="3" id="KW-0472">Membrane</keyword>
<feature type="signal peptide" evidence="4">
    <location>
        <begin position="1"/>
        <end position="33"/>
    </location>
</feature>
<organism evidence="6 7">
    <name type="scientific">Brassica oleracea var. oleracea</name>
    <dbReference type="NCBI Taxonomy" id="109376"/>
    <lineage>
        <taxon>Eukaryota</taxon>
        <taxon>Viridiplantae</taxon>
        <taxon>Streptophyta</taxon>
        <taxon>Embryophyta</taxon>
        <taxon>Tracheophyta</taxon>
        <taxon>Spermatophyta</taxon>
        <taxon>Magnoliopsida</taxon>
        <taxon>eudicotyledons</taxon>
        <taxon>Gunneridae</taxon>
        <taxon>Pentapetalae</taxon>
        <taxon>rosids</taxon>
        <taxon>malvids</taxon>
        <taxon>Brassicales</taxon>
        <taxon>Brassicaceae</taxon>
        <taxon>Brassiceae</taxon>
        <taxon>Brassica</taxon>
    </lineage>
</organism>
<dbReference type="PROSITE" id="PS51473">
    <property type="entry name" value="GNK2"/>
    <property type="match status" value="1"/>
</dbReference>
<dbReference type="Gene3D" id="3.30.590.10">
    <property type="entry name" value="Glutamine synthetase/guanido kinase, catalytic domain"/>
    <property type="match status" value="1"/>
</dbReference>
<dbReference type="Gene3D" id="3.30.200.20">
    <property type="entry name" value="Phosphorylase Kinase, domain 1"/>
    <property type="match status" value="1"/>
</dbReference>
<dbReference type="InterPro" id="IPR038408">
    <property type="entry name" value="GNK2_sf"/>
</dbReference>
<dbReference type="Proteomes" id="UP000032141">
    <property type="component" value="Chromosome C1"/>
</dbReference>
<dbReference type="PANTHER" id="PTHR32099">
    <property type="entry name" value="CYSTEINE-RICH REPEAT SECRETORY PROTEIN"/>
    <property type="match status" value="1"/>
</dbReference>
<feature type="chain" id="PRO_5002271928" description="Gnk2-homologous domain-containing protein" evidence="4">
    <location>
        <begin position="34"/>
        <end position="436"/>
    </location>
</feature>
<evidence type="ECO:0000313" key="6">
    <source>
        <dbReference type="EnsemblPlants" id="Bo1g034320.1"/>
    </source>
</evidence>
<dbReference type="Gramene" id="Bo1g034320.1">
    <property type="protein sequence ID" value="Bo1g034320.1"/>
    <property type="gene ID" value="Bo1g034320"/>
</dbReference>
<dbReference type="InterPro" id="IPR011009">
    <property type="entry name" value="Kinase-like_dom_sf"/>
</dbReference>
<dbReference type="SUPFAM" id="SSF56112">
    <property type="entry name" value="Protein kinase-like (PK-like)"/>
    <property type="match status" value="1"/>
</dbReference>
<accession>A0A0D3A5H1</accession>
<keyword evidence="2" id="KW-0677">Repeat</keyword>
<dbReference type="OMA" id="VAVYTFR"/>
<keyword evidence="7" id="KW-1185">Reference proteome</keyword>
<dbReference type="PANTHER" id="PTHR32099:SF93">
    <property type="entry name" value="GNK2-HOMOLOGOUS DOMAIN-CONTAINING PROTEIN"/>
    <property type="match status" value="1"/>
</dbReference>
<evidence type="ECO:0000256" key="1">
    <source>
        <dbReference type="ARBA" id="ARBA00022729"/>
    </source>
</evidence>
<feature type="domain" description="Gnk2-homologous" evidence="5">
    <location>
        <begin position="114"/>
        <end position="216"/>
    </location>
</feature>